<dbReference type="SUPFAM" id="SSF81296">
    <property type="entry name" value="E set domains"/>
    <property type="match status" value="1"/>
</dbReference>
<organism evidence="2 3">
    <name type="scientific">Diversispora eburnea</name>
    <dbReference type="NCBI Taxonomy" id="1213867"/>
    <lineage>
        <taxon>Eukaryota</taxon>
        <taxon>Fungi</taxon>
        <taxon>Fungi incertae sedis</taxon>
        <taxon>Mucoromycota</taxon>
        <taxon>Glomeromycotina</taxon>
        <taxon>Glomeromycetes</taxon>
        <taxon>Diversisporales</taxon>
        <taxon>Diversisporaceae</taxon>
        <taxon>Diversispora</taxon>
    </lineage>
</organism>
<dbReference type="Proteomes" id="UP000789706">
    <property type="component" value="Unassembled WGS sequence"/>
</dbReference>
<dbReference type="GO" id="GO:0030674">
    <property type="term" value="F:protein-macromolecule adaptor activity"/>
    <property type="evidence" value="ECO:0007669"/>
    <property type="project" value="TreeGrafter"/>
</dbReference>
<dbReference type="InterPro" id="IPR011021">
    <property type="entry name" value="Arrestin-like_N"/>
</dbReference>
<sequence>MSQISLPNSLNSSTLTPHNHIKNKRRLKDLIKLKEIIIPPSTNLKINLVEPILFMRGISEESAGCFLRGELILNLSKPTKIQKIEMKFTGKMKTFWPEGKIYHGSYSNNNNLCETRNIFSHTWNFLDENNFENSNNSSSRLSRRFSNIRSTNFQLLPSGTLSYPFELFVPGYLPETIEAERGKITYKLVANVVKHGLSINPSVTRYVPIIRTLLDEEILEGIVLSKNWNHCLNYDINIPKKAYSLGDSIDIDLKLTPLVRNLHIINVKIKLAQEAIYEEGTQKFEELKILNSLQLEDYELSMNKNLKGKKNQVKIKFDVPIQLLSCRCSITDELPIYEGNEYYSNNDTRLNNFIIDSVIVDDIVVGRKKI</sequence>
<reference evidence="2" key="1">
    <citation type="submission" date="2021-06" db="EMBL/GenBank/DDBJ databases">
        <authorList>
            <person name="Kallberg Y."/>
            <person name="Tangrot J."/>
            <person name="Rosling A."/>
        </authorList>
    </citation>
    <scope>NUCLEOTIDE SEQUENCE</scope>
    <source>
        <strain evidence="2">AZ414A</strain>
    </source>
</reference>
<dbReference type="SMART" id="SM01017">
    <property type="entry name" value="Arrestin_C"/>
    <property type="match status" value="1"/>
</dbReference>
<evidence type="ECO:0000313" key="2">
    <source>
        <dbReference type="EMBL" id="CAG8448218.1"/>
    </source>
</evidence>
<evidence type="ECO:0000259" key="1">
    <source>
        <dbReference type="SMART" id="SM01017"/>
    </source>
</evidence>
<dbReference type="GO" id="GO:0005886">
    <property type="term" value="C:plasma membrane"/>
    <property type="evidence" value="ECO:0007669"/>
    <property type="project" value="TreeGrafter"/>
</dbReference>
<dbReference type="InterPro" id="IPR050357">
    <property type="entry name" value="Arrestin_domain-protein"/>
</dbReference>
<gene>
    <name evidence="2" type="ORF">DEBURN_LOCUS1948</name>
</gene>
<name>A0A9N8YU55_9GLOM</name>
<dbReference type="Gene3D" id="2.60.40.640">
    <property type="match status" value="1"/>
</dbReference>
<dbReference type="InterPro" id="IPR014756">
    <property type="entry name" value="Ig_E-set"/>
</dbReference>
<feature type="domain" description="Arrestin C-terminal-like" evidence="1">
    <location>
        <begin position="228"/>
        <end position="328"/>
    </location>
</feature>
<protein>
    <submittedName>
        <fullName evidence="2">4689_t:CDS:1</fullName>
    </submittedName>
</protein>
<dbReference type="GO" id="GO:0070086">
    <property type="term" value="P:ubiquitin-dependent endocytosis"/>
    <property type="evidence" value="ECO:0007669"/>
    <property type="project" value="TreeGrafter"/>
</dbReference>
<dbReference type="AlphaFoldDB" id="A0A9N8YU55"/>
<dbReference type="OrthoDB" id="2333384at2759"/>
<dbReference type="PANTHER" id="PTHR11188:SF17">
    <property type="entry name" value="FI21816P1"/>
    <property type="match status" value="1"/>
</dbReference>
<evidence type="ECO:0000313" key="3">
    <source>
        <dbReference type="Proteomes" id="UP000789706"/>
    </source>
</evidence>
<dbReference type="InterPro" id="IPR011022">
    <property type="entry name" value="Arrestin_C-like"/>
</dbReference>
<dbReference type="InterPro" id="IPR014752">
    <property type="entry name" value="Arrestin-like_C"/>
</dbReference>
<accession>A0A9N8YU55</accession>
<comment type="caution">
    <text evidence="2">The sequence shown here is derived from an EMBL/GenBank/DDBJ whole genome shotgun (WGS) entry which is preliminary data.</text>
</comment>
<proteinExistence type="predicted"/>
<dbReference type="Pfam" id="PF00339">
    <property type="entry name" value="Arrestin_N"/>
    <property type="match status" value="1"/>
</dbReference>
<dbReference type="GO" id="GO:0005829">
    <property type="term" value="C:cytosol"/>
    <property type="evidence" value="ECO:0007669"/>
    <property type="project" value="TreeGrafter"/>
</dbReference>
<keyword evidence="3" id="KW-1185">Reference proteome</keyword>
<dbReference type="GO" id="GO:0031625">
    <property type="term" value="F:ubiquitin protein ligase binding"/>
    <property type="evidence" value="ECO:0007669"/>
    <property type="project" value="TreeGrafter"/>
</dbReference>
<dbReference type="PANTHER" id="PTHR11188">
    <property type="entry name" value="ARRESTIN DOMAIN CONTAINING PROTEIN"/>
    <property type="match status" value="1"/>
</dbReference>
<dbReference type="EMBL" id="CAJVPK010000097">
    <property type="protein sequence ID" value="CAG8448218.1"/>
    <property type="molecule type" value="Genomic_DNA"/>
</dbReference>
<dbReference type="Pfam" id="PF02752">
    <property type="entry name" value="Arrestin_C"/>
    <property type="match status" value="1"/>
</dbReference>